<reference evidence="2 3" key="1">
    <citation type="journal article" date="2016" name="Mol. Biol. Evol.">
        <title>Comparative Genomics of Early-Diverging Mushroom-Forming Fungi Provides Insights into the Origins of Lignocellulose Decay Capabilities.</title>
        <authorList>
            <person name="Nagy L.G."/>
            <person name="Riley R."/>
            <person name="Tritt A."/>
            <person name="Adam C."/>
            <person name="Daum C."/>
            <person name="Floudas D."/>
            <person name="Sun H."/>
            <person name="Yadav J.S."/>
            <person name="Pangilinan J."/>
            <person name="Larsson K.H."/>
            <person name="Matsuura K."/>
            <person name="Barry K."/>
            <person name="Labutti K."/>
            <person name="Kuo R."/>
            <person name="Ohm R.A."/>
            <person name="Bhattacharya S.S."/>
            <person name="Shirouzu T."/>
            <person name="Yoshinaga Y."/>
            <person name="Martin F.M."/>
            <person name="Grigoriev I.V."/>
            <person name="Hibbett D.S."/>
        </authorList>
    </citation>
    <scope>NUCLEOTIDE SEQUENCE [LARGE SCALE GENOMIC DNA]</scope>
    <source>
        <strain evidence="2 3">HHB9708</strain>
    </source>
</reference>
<evidence type="ECO:0000313" key="3">
    <source>
        <dbReference type="Proteomes" id="UP000076722"/>
    </source>
</evidence>
<feature type="compositionally biased region" description="Low complexity" evidence="1">
    <location>
        <begin position="282"/>
        <end position="297"/>
    </location>
</feature>
<keyword evidence="3" id="KW-1185">Reference proteome</keyword>
<evidence type="ECO:0000313" key="2">
    <source>
        <dbReference type="EMBL" id="KZS90757.1"/>
    </source>
</evidence>
<dbReference type="Proteomes" id="UP000076722">
    <property type="component" value="Unassembled WGS sequence"/>
</dbReference>
<feature type="compositionally biased region" description="Pro residues" evidence="1">
    <location>
        <begin position="400"/>
        <end position="411"/>
    </location>
</feature>
<sequence>MSSPSRPVATSASTTQEPLAAPKRKRTDSQDSVTPVDNRNQPRSANGKFVKGNNKRQRSATIKEPQPPPWESSMGAATSELRQLLATAKVRDAGPGRNGRQKVLRAKVKKPKPIAKLILYPFRSVNVQWPLTSDRNRKELKAQGLLVSTTPSHSKLELDFSLSPAQLAEWFLDHFPPAKAWLIALWKARHPEWVAEHPDEDPPALELISPLRSTKDGLDDLAGDKELFDGQYIQENLFRFPIALTFKTFENLPYNVRNVWRTVPEEVAEPVVKNKGKSKQPAITISSDDDTASISDNSSDDPEAGDEVENPMDLTEDTDYQGPEPGGSNIEVLVPRRSSRQSARQSPPPTPPSTTPSPPPVEVAPQPAPPPRPRPTQVVRHEFALRVVDGTGAADADLPPYTPADPNPHPQLPDLLALVAPLPAPVRRLRNASGN</sequence>
<feature type="compositionally biased region" description="Pro residues" evidence="1">
    <location>
        <begin position="346"/>
        <end position="374"/>
    </location>
</feature>
<name>A0A164RPN7_9AGAM</name>
<feature type="compositionally biased region" description="Acidic residues" evidence="1">
    <location>
        <begin position="298"/>
        <end position="319"/>
    </location>
</feature>
<dbReference type="EMBL" id="KV419419">
    <property type="protein sequence ID" value="KZS90757.1"/>
    <property type="molecule type" value="Genomic_DNA"/>
</dbReference>
<gene>
    <name evidence="2" type="ORF">SISNIDRAFT_488055</name>
</gene>
<accession>A0A164RPN7</accession>
<protein>
    <submittedName>
        <fullName evidence="2">Uncharacterized protein</fullName>
    </submittedName>
</protein>
<evidence type="ECO:0000256" key="1">
    <source>
        <dbReference type="SAM" id="MobiDB-lite"/>
    </source>
</evidence>
<feature type="compositionally biased region" description="Polar residues" evidence="1">
    <location>
        <begin position="1"/>
        <end position="17"/>
    </location>
</feature>
<proteinExistence type="predicted"/>
<organism evidence="2 3">
    <name type="scientific">Sistotremastrum niveocremeum HHB9708</name>
    <dbReference type="NCBI Taxonomy" id="1314777"/>
    <lineage>
        <taxon>Eukaryota</taxon>
        <taxon>Fungi</taxon>
        <taxon>Dikarya</taxon>
        <taxon>Basidiomycota</taxon>
        <taxon>Agaricomycotina</taxon>
        <taxon>Agaricomycetes</taxon>
        <taxon>Sistotremastrales</taxon>
        <taxon>Sistotremastraceae</taxon>
        <taxon>Sertulicium</taxon>
        <taxon>Sertulicium niveocremeum</taxon>
    </lineage>
</organism>
<feature type="compositionally biased region" description="Polar residues" evidence="1">
    <location>
        <begin position="30"/>
        <end position="44"/>
    </location>
</feature>
<feature type="region of interest" description="Disordered" evidence="1">
    <location>
        <begin position="1"/>
        <end position="74"/>
    </location>
</feature>
<dbReference type="AlphaFoldDB" id="A0A164RPN7"/>
<feature type="region of interest" description="Disordered" evidence="1">
    <location>
        <begin position="271"/>
        <end position="414"/>
    </location>
</feature>